<dbReference type="PANTHER" id="PTHR11782">
    <property type="entry name" value="ADENOSINE/GUANOSINE DIPHOSPHATASE"/>
    <property type="match status" value="1"/>
</dbReference>
<evidence type="ECO:0008006" key="7">
    <source>
        <dbReference type="Google" id="ProtNLM"/>
    </source>
</evidence>
<feature type="active site" description="Proton acceptor" evidence="3">
    <location>
        <position position="167"/>
    </location>
</feature>
<dbReference type="Gene3D" id="3.30.420.150">
    <property type="entry name" value="Exopolyphosphatase. Domain 2"/>
    <property type="match status" value="1"/>
</dbReference>
<sequence>MKGILFPLCIGIFCHVLLWTTSQAIYSNVIDKFAWTLGLRRYVRSIVIHAGTTGTRLHLFNFYTTRSGKSIKLDKESNWEVVPPLHTFASNPSGSVKSLQELMEKAKAAVPANEWSKTSIILMATTGVSALHQSQQKELLGVVKQFIMSSGFSAEEDCITVLDGNDEGILEWFTINLILGQFRTKTPVPAISLQLGGITNEVAFVPDKKRNTITPTMFKYLTEIRAYYNIFEVYSRSYLNFGLNEARVQILQHGRINGSLCISPLIDTVWSYGGRNVMVRGTWKTQYVDISHNHIFSHTTSKYTSPIIDVYNCESVVRSVLAQLEKPPPLTQGDIYATAAFYHRILATDLVRIGLRGYGTATIQDIKRFARLKCQETTIEDPFICMDLIYMYVLFTDVYRIPEKRNIYFANNLYGITTSWTLGAAFLSLQNRILPRTKYENAIHT</sequence>
<feature type="chain" id="PRO_5042930221" description="Ectonucleoside triphosphate diphosphohydrolase 5" evidence="4">
    <location>
        <begin position="25"/>
        <end position="445"/>
    </location>
</feature>
<dbReference type="Pfam" id="PF01150">
    <property type="entry name" value="GDA1_CD39"/>
    <property type="match status" value="1"/>
</dbReference>
<dbReference type="PANTHER" id="PTHR11782:SF127">
    <property type="entry name" value="NTPASE, ISOFORM F"/>
    <property type="match status" value="1"/>
</dbReference>
<accession>A0AAN8PAD2</accession>
<protein>
    <recommendedName>
        <fullName evidence="7">Ectonucleoside triphosphate diphosphohydrolase 5</fullName>
    </recommendedName>
</protein>
<evidence type="ECO:0000256" key="2">
    <source>
        <dbReference type="ARBA" id="ARBA00022801"/>
    </source>
</evidence>
<dbReference type="Gene3D" id="3.30.420.40">
    <property type="match status" value="1"/>
</dbReference>
<dbReference type="Proteomes" id="UP001372834">
    <property type="component" value="Unassembled WGS sequence"/>
</dbReference>
<dbReference type="GO" id="GO:0016787">
    <property type="term" value="F:hydrolase activity"/>
    <property type="evidence" value="ECO:0007669"/>
    <property type="project" value="UniProtKB-KW"/>
</dbReference>
<proteinExistence type="inferred from homology"/>
<reference evidence="5 6" key="1">
    <citation type="submission" date="2023-10" db="EMBL/GenBank/DDBJ databases">
        <title>Genomes of two closely related lineages of the louse Polyplax serrata with different host specificities.</title>
        <authorList>
            <person name="Martinu J."/>
            <person name="Tarabai H."/>
            <person name="Stefka J."/>
            <person name="Hypsa V."/>
        </authorList>
    </citation>
    <scope>NUCLEOTIDE SEQUENCE [LARGE SCALE GENOMIC DNA]</scope>
    <source>
        <strain evidence="5">HR10_N</strain>
    </source>
</reference>
<evidence type="ECO:0000256" key="1">
    <source>
        <dbReference type="ARBA" id="ARBA00009283"/>
    </source>
</evidence>
<keyword evidence="4" id="KW-0732">Signal</keyword>
<dbReference type="InterPro" id="IPR000407">
    <property type="entry name" value="GDA1_CD39_NTPase"/>
</dbReference>
<organism evidence="5 6">
    <name type="scientific">Polyplax serrata</name>
    <name type="common">Common mouse louse</name>
    <dbReference type="NCBI Taxonomy" id="468196"/>
    <lineage>
        <taxon>Eukaryota</taxon>
        <taxon>Metazoa</taxon>
        <taxon>Ecdysozoa</taxon>
        <taxon>Arthropoda</taxon>
        <taxon>Hexapoda</taxon>
        <taxon>Insecta</taxon>
        <taxon>Pterygota</taxon>
        <taxon>Neoptera</taxon>
        <taxon>Paraneoptera</taxon>
        <taxon>Psocodea</taxon>
        <taxon>Troctomorpha</taxon>
        <taxon>Phthiraptera</taxon>
        <taxon>Anoplura</taxon>
        <taxon>Polyplacidae</taxon>
        <taxon>Polyplax</taxon>
    </lineage>
</organism>
<dbReference type="EMBL" id="JAWJWE010000037">
    <property type="protein sequence ID" value="KAK6625666.1"/>
    <property type="molecule type" value="Genomic_DNA"/>
</dbReference>
<name>A0AAN8PAD2_POLSC</name>
<evidence type="ECO:0000256" key="3">
    <source>
        <dbReference type="PIRSR" id="PIRSR600407-1"/>
    </source>
</evidence>
<gene>
    <name evidence="5" type="ORF">RUM43_005965</name>
</gene>
<dbReference type="AlphaFoldDB" id="A0AAN8PAD2"/>
<keyword evidence="2" id="KW-0378">Hydrolase</keyword>
<evidence type="ECO:0000256" key="4">
    <source>
        <dbReference type="SAM" id="SignalP"/>
    </source>
</evidence>
<comment type="similarity">
    <text evidence="1">Belongs to the GDA1/CD39 NTPase family.</text>
</comment>
<evidence type="ECO:0000313" key="6">
    <source>
        <dbReference type="Proteomes" id="UP001372834"/>
    </source>
</evidence>
<evidence type="ECO:0000313" key="5">
    <source>
        <dbReference type="EMBL" id="KAK6625666.1"/>
    </source>
</evidence>
<comment type="caution">
    <text evidence="5">The sequence shown here is derived from an EMBL/GenBank/DDBJ whole genome shotgun (WGS) entry which is preliminary data.</text>
</comment>
<feature type="signal peptide" evidence="4">
    <location>
        <begin position="1"/>
        <end position="24"/>
    </location>
</feature>